<keyword evidence="9" id="KW-1185">Reference proteome</keyword>
<feature type="transmembrane region" description="Helical" evidence="6">
    <location>
        <begin position="210"/>
        <end position="231"/>
    </location>
</feature>
<evidence type="ECO:0000256" key="4">
    <source>
        <dbReference type="ARBA" id="ARBA00023136"/>
    </source>
</evidence>
<keyword evidence="3 6" id="KW-1133">Transmembrane helix</keyword>
<comment type="caution">
    <text evidence="8">The sequence shown here is derived from an EMBL/GenBank/DDBJ whole genome shotgun (WGS) entry which is preliminary data.</text>
</comment>
<dbReference type="EMBL" id="JAGMVJ010000002">
    <property type="protein sequence ID" value="KAH7093397.1"/>
    <property type="molecule type" value="Genomic_DNA"/>
</dbReference>
<evidence type="ECO:0000259" key="7">
    <source>
        <dbReference type="Pfam" id="PF20684"/>
    </source>
</evidence>
<evidence type="ECO:0000256" key="6">
    <source>
        <dbReference type="SAM" id="Phobius"/>
    </source>
</evidence>
<feature type="transmembrane region" description="Helical" evidence="6">
    <location>
        <begin position="20"/>
        <end position="43"/>
    </location>
</feature>
<evidence type="ECO:0000313" key="8">
    <source>
        <dbReference type="EMBL" id="KAH7093397.1"/>
    </source>
</evidence>
<dbReference type="AlphaFoldDB" id="A0A8K0RHA2"/>
<feature type="domain" description="Rhodopsin" evidence="7">
    <location>
        <begin position="40"/>
        <end position="273"/>
    </location>
</feature>
<evidence type="ECO:0000256" key="1">
    <source>
        <dbReference type="ARBA" id="ARBA00004141"/>
    </source>
</evidence>
<feature type="transmembrane region" description="Helical" evidence="6">
    <location>
        <begin position="182"/>
        <end position="203"/>
    </location>
</feature>
<dbReference type="InterPro" id="IPR052337">
    <property type="entry name" value="SAT4-like"/>
</dbReference>
<feature type="transmembrane region" description="Helical" evidence="6">
    <location>
        <begin position="55"/>
        <end position="81"/>
    </location>
</feature>
<comment type="subcellular location">
    <subcellularLocation>
        <location evidence="1">Membrane</location>
        <topology evidence="1">Multi-pass membrane protein</topology>
    </subcellularLocation>
</comment>
<dbReference type="GO" id="GO:0016020">
    <property type="term" value="C:membrane"/>
    <property type="evidence" value="ECO:0007669"/>
    <property type="project" value="UniProtKB-SubCell"/>
</dbReference>
<gene>
    <name evidence="8" type="ORF">FB567DRAFT_173652</name>
</gene>
<keyword evidence="2 6" id="KW-0812">Transmembrane</keyword>
<dbReference type="InterPro" id="IPR049326">
    <property type="entry name" value="Rhodopsin_dom_fungi"/>
</dbReference>
<evidence type="ECO:0000256" key="3">
    <source>
        <dbReference type="ARBA" id="ARBA00022989"/>
    </source>
</evidence>
<evidence type="ECO:0000256" key="5">
    <source>
        <dbReference type="ARBA" id="ARBA00038359"/>
    </source>
</evidence>
<feature type="transmembrane region" description="Helical" evidence="6">
    <location>
        <begin position="251"/>
        <end position="274"/>
    </location>
</feature>
<organism evidence="8 9">
    <name type="scientific">Paraphoma chrysanthemicola</name>
    <dbReference type="NCBI Taxonomy" id="798071"/>
    <lineage>
        <taxon>Eukaryota</taxon>
        <taxon>Fungi</taxon>
        <taxon>Dikarya</taxon>
        <taxon>Ascomycota</taxon>
        <taxon>Pezizomycotina</taxon>
        <taxon>Dothideomycetes</taxon>
        <taxon>Pleosporomycetidae</taxon>
        <taxon>Pleosporales</taxon>
        <taxon>Pleosporineae</taxon>
        <taxon>Phaeosphaeriaceae</taxon>
        <taxon>Paraphoma</taxon>
    </lineage>
</organism>
<dbReference type="PANTHER" id="PTHR33048">
    <property type="entry name" value="PTH11-LIKE INTEGRAL MEMBRANE PROTEIN (AFU_ORTHOLOGUE AFUA_5G11245)"/>
    <property type="match status" value="1"/>
</dbReference>
<comment type="similarity">
    <text evidence="5">Belongs to the SAT4 family.</text>
</comment>
<evidence type="ECO:0000256" key="2">
    <source>
        <dbReference type="ARBA" id="ARBA00022692"/>
    </source>
</evidence>
<dbReference type="Pfam" id="PF20684">
    <property type="entry name" value="Fung_rhodopsin"/>
    <property type="match status" value="1"/>
</dbReference>
<feature type="transmembrane region" description="Helical" evidence="6">
    <location>
        <begin position="140"/>
        <end position="162"/>
    </location>
</feature>
<evidence type="ECO:0000313" key="9">
    <source>
        <dbReference type="Proteomes" id="UP000813461"/>
    </source>
</evidence>
<dbReference type="OrthoDB" id="444631at2759"/>
<protein>
    <recommendedName>
        <fullName evidence="7">Rhodopsin domain-containing protein</fullName>
    </recommendedName>
</protein>
<keyword evidence="4 6" id="KW-0472">Membrane</keyword>
<sequence>MTRRSTSRDATKRYQGLSRRAFTIVLWTLCGVSTLFLVSRFLVRMRKKGKLRRSDYFLIPALPCLFAGATLLHASLITLYSHASEEVITGPDLHAGASDRITSAIELLWITIYCVKASFLAQFKFHKPLFASVSKALTRFYWMTVGICGSSFLFTLAVPILLCHSPERCKYFSSSSTVTWETALSAMDIVTDVLVIAIPLSLIRMANFTLLRAAINAVFKSLSIFTIAIAITRMSRQSKPRSQSADYIQVTFWLIVEANVALIAASVSSYRIVVLDYLTSRSARGVQLADPTQVDDRHVPSTRGKDCQSHQVAKIANALTLHGPYPARASTVHA</sequence>
<dbReference type="PANTHER" id="PTHR33048:SF162">
    <property type="entry name" value="SATRATOXIN BIOSYNTHESIS SC1 CLUSTER PROTEIN 4"/>
    <property type="match status" value="1"/>
</dbReference>
<reference evidence="8" key="1">
    <citation type="journal article" date="2021" name="Nat. Commun.">
        <title>Genetic determinants of endophytism in the Arabidopsis root mycobiome.</title>
        <authorList>
            <person name="Mesny F."/>
            <person name="Miyauchi S."/>
            <person name="Thiergart T."/>
            <person name="Pickel B."/>
            <person name="Atanasova L."/>
            <person name="Karlsson M."/>
            <person name="Huettel B."/>
            <person name="Barry K.W."/>
            <person name="Haridas S."/>
            <person name="Chen C."/>
            <person name="Bauer D."/>
            <person name="Andreopoulos W."/>
            <person name="Pangilinan J."/>
            <person name="LaButti K."/>
            <person name="Riley R."/>
            <person name="Lipzen A."/>
            <person name="Clum A."/>
            <person name="Drula E."/>
            <person name="Henrissat B."/>
            <person name="Kohler A."/>
            <person name="Grigoriev I.V."/>
            <person name="Martin F.M."/>
            <person name="Hacquard S."/>
        </authorList>
    </citation>
    <scope>NUCLEOTIDE SEQUENCE</scope>
    <source>
        <strain evidence="8">MPI-SDFR-AT-0120</strain>
    </source>
</reference>
<proteinExistence type="inferred from homology"/>
<accession>A0A8K0RHA2</accession>
<dbReference type="Proteomes" id="UP000813461">
    <property type="component" value="Unassembled WGS sequence"/>
</dbReference>
<name>A0A8K0RHA2_9PLEO</name>